<evidence type="ECO:0000313" key="4">
    <source>
        <dbReference type="EMBL" id="ORD93914.1"/>
    </source>
</evidence>
<proteinExistence type="predicted"/>
<dbReference type="VEuPathDB" id="MicrosporidiaDB:ECANGB1_2707"/>
<feature type="chain" id="PRO_5011907575" evidence="1">
    <location>
        <begin position="19"/>
        <end position="36"/>
    </location>
</feature>
<keyword evidence="1" id="KW-0732">Signal</keyword>
<reference evidence="4 5" key="1">
    <citation type="journal article" date="2017" name="Environ. Microbiol.">
        <title>Decay of the glycolytic pathway and adaptation to intranuclear parasitism within Enterocytozoonidae microsporidia.</title>
        <authorList>
            <person name="Wiredu Boakye D."/>
            <person name="Jaroenlak P."/>
            <person name="Prachumwat A."/>
            <person name="Williams T.A."/>
            <person name="Bateman K.S."/>
            <person name="Itsathitphaisarn O."/>
            <person name="Sritunyalucksana K."/>
            <person name="Paszkiewicz K.H."/>
            <person name="Moore K.A."/>
            <person name="Stentiford G.D."/>
            <person name="Williams B.A."/>
        </authorList>
    </citation>
    <scope>NUCLEOTIDE SEQUENCE [LARGE SCALE GENOMIC DNA]</scope>
    <source>
        <strain evidence="4 5">GB1</strain>
    </source>
</reference>
<gene>
    <name evidence="4" type="ORF">ECANGB1_2707</name>
    <name evidence="3" type="ORF">ECANGB1_2720</name>
    <name evidence="2" type="ORF">ECANGB1_2722</name>
</gene>
<dbReference type="EMBL" id="LWDP01000075">
    <property type="protein sequence ID" value="ORD93496.1"/>
    <property type="molecule type" value="Genomic_DNA"/>
</dbReference>
<dbReference type="Proteomes" id="UP000192639">
    <property type="component" value="Unassembled WGS sequence"/>
</dbReference>
<evidence type="ECO:0000313" key="3">
    <source>
        <dbReference type="EMBL" id="ORD93496.1"/>
    </source>
</evidence>
<protein>
    <submittedName>
        <fullName evidence="4">Uncharacterized protein</fullName>
    </submittedName>
</protein>
<evidence type="ECO:0000256" key="1">
    <source>
        <dbReference type="SAM" id="SignalP"/>
    </source>
</evidence>
<evidence type="ECO:0000313" key="2">
    <source>
        <dbReference type="EMBL" id="ORD93458.1"/>
    </source>
</evidence>
<sequence length="36" mass="4070">MMVVIWSCMLYLLRINCGDDGKSIIESKSSKCGPKY</sequence>
<organism evidence="4 5">
    <name type="scientific">Enterospora canceri</name>
    <dbReference type="NCBI Taxonomy" id="1081671"/>
    <lineage>
        <taxon>Eukaryota</taxon>
        <taxon>Fungi</taxon>
        <taxon>Fungi incertae sedis</taxon>
        <taxon>Microsporidia</taxon>
        <taxon>Enterocytozoonidae</taxon>
        <taxon>Enterospora</taxon>
    </lineage>
</organism>
<evidence type="ECO:0000313" key="5">
    <source>
        <dbReference type="Proteomes" id="UP000192639"/>
    </source>
</evidence>
<feature type="signal peptide" evidence="1">
    <location>
        <begin position="1"/>
        <end position="18"/>
    </location>
</feature>
<dbReference type="EMBL" id="LWDP01000040">
    <property type="protein sequence ID" value="ORD93914.1"/>
    <property type="molecule type" value="Genomic_DNA"/>
</dbReference>
<keyword evidence="5" id="KW-1185">Reference proteome</keyword>
<dbReference type="VEuPathDB" id="MicrosporidiaDB:ECANGB1_2720"/>
<name>A0A1Y1S659_9MICR</name>
<dbReference type="EMBL" id="LWDP01000081">
    <property type="protein sequence ID" value="ORD93458.1"/>
    <property type="molecule type" value="Genomic_DNA"/>
</dbReference>
<accession>A0A1Y1S659</accession>
<comment type="caution">
    <text evidence="4">The sequence shown here is derived from an EMBL/GenBank/DDBJ whole genome shotgun (WGS) entry which is preliminary data.</text>
</comment>
<dbReference type="VEuPathDB" id="MicrosporidiaDB:ECANGB1_2722"/>
<dbReference type="AlphaFoldDB" id="A0A1Y1S659"/>